<comment type="caution">
    <text evidence="1">The sequence shown here is derived from an EMBL/GenBank/DDBJ whole genome shotgun (WGS) entry which is preliminary data.</text>
</comment>
<gene>
    <name evidence="2" type="ORF">CH376_12440</name>
    <name evidence="1" type="ORF">CH380_19645</name>
</gene>
<dbReference type="AlphaFoldDB" id="A0A2M9YIY8"/>
<name>A0A2M9YIY8_9LEPT</name>
<accession>A0A2M9YIY8</accession>
<dbReference type="RefSeq" id="WP_100787462.1">
    <property type="nucleotide sequence ID" value="NZ_NPDU01000029.1"/>
</dbReference>
<sequence>MIFDDYDFSKRARIIAGLIKDIEDRKAEFATLSSEKKEDLIEDISELLNRKINFKIGDKVRLIESLRGGYEYPREGEYGIIQEIYRKPKKNSAGPFGGMPIETDSGVILVLSSIGTPLEFPVDLRRFEIANRINNYSVLETIRKTMRLRFFKKTG</sequence>
<evidence type="ECO:0000313" key="1">
    <source>
        <dbReference type="EMBL" id="PJZ51503.1"/>
    </source>
</evidence>
<evidence type="ECO:0000313" key="4">
    <source>
        <dbReference type="Proteomes" id="UP000232188"/>
    </source>
</evidence>
<evidence type="ECO:0000313" key="3">
    <source>
        <dbReference type="Proteomes" id="UP000232149"/>
    </source>
</evidence>
<dbReference type="EMBL" id="NPDU01000029">
    <property type="protein sequence ID" value="PJZ61589.1"/>
    <property type="molecule type" value="Genomic_DNA"/>
</dbReference>
<reference evidence="3 4" key="1">
    <citation type="submission" date="2017-07" db="EMBL/GenBank/DDBJ databases">
        <title>Leptospira spp. isolated from tropical soils.</title>
        <authorList>
            <person name="Thibeaux R."/>
            <person name="Iraola G."/>
            <person name="Ferres I."/>
            <person name="Bierque E."/>
            <person name="Girault D."/>
            <person name="Soupe-Gilbert M.-E."/>
            <person name="Picardeau M."/>
            <person name="Goarant C."/>
        </authorList>
    </citation>
    <scope>NUCLEOTIDE SEQUENCE [LARGE SCALE GENOMIC DNA]</scope>
    <source>
        <strain evidence="1 4">FH2-B-C1</strain>
        <strain evidence="2 3">FH2-B-D1</strain>
    </source>
</reference>
<keyword evidence="3" id="KW-1185">Reference proteome</keyword>
<organism evidence="1 4">
    <name type="scientific">Leptospira adleri</name>
    <dbReference type="NCBI Taxonomy" id="2023186"/>
    <lineage>
        <taxon>Bacteria</taxon>
        <taxon>Pseudomonadati</taxon>
        <taxon>Spirochaetota</taxon>
        <taxon>Spirochaetia</taxon>
        <taxon>Leptospirales</taxon>
        <taxon>Leptospiraceae</taxon>
        <taxon>Leptospira</taxon>
    </lineage>
</organism>
<protein>
    <submittedName>
        <fullName evidence="1">Uncharacterized protein</fullName>
    </submittedName>
</protein>
<evidence type="ECO:0000313" key="2">
    <source>
        <dbReference type="EMBL" id="PJZ61589.1"/>
    </source>
</evidence>
<dbReference type="EMBL" id="NPDV01000023">
    <property type="protein sequence ID" value="PJZ51503.1"/>
    <property type="molecule type" value="Genomic_DNA"/>
</dbReference>
<proteinExistence type="predicted"/>
<dbReference type="Proteomes" id="UP000232188">
    <property type="component" value="Unassembled WGS sequence"/>
</dbReference>
<dbReference type="Proteomes" id="UP000232149">
    <property type="component" value="Unassembled WGS sequence"/>
</dbReference>